<dbReference type="InterPro" id="IPR015943">
    <property type="entry name" value="WD40/YVTN_repeat-like_dom_sf"/>
</dbReference>
<dbReference type="SMART" id="SM00320">
    <property type="entry name" value="WD40"/>
    <property type="match status" value="3"/>
</dbReference>
<organism evidence="4 5">
    <name type="scientific">Candida verbasci</name>
    <dbReference type="NCBI Taxonomy" id="1227364"/>
    <lineage>
        <taxon>Eukaryota</taxon>
        <taxon>Fungi</taxon>
        <taxon>Dikarya</taxon>
        <taxon>Ascomycota</taxon>
        <taxon>Saccharomycotina</taxon>
        <taxon>Pichiomycetes</taxon>
        <taxon>Debaryomycetaceae</taxon>
        <taxon>Candida/Lodderomyces clade</taxon>
        <taxon>Candida</taxon>
    </lineage>
</organism>
<evidence type="ECO:0000256" key="2">
    <source>
        <dbReference type="ARBA" id="ARBA00022737"/>
    </source>
</evidence>
<dbReference type="InterPro" id="IPR036322">
    <property type="entry name" value="WD40_repeat_dom_sf"/>
</dbReference>
<evidence type="ECO:0000313" key="4">
    <source>
        <dbReference type="EMBL" id="CAI5760744.1"/>
    </source>
</evidence>
<evidence type="ECO:0000256" key="3">
    <source>
        <dbReference type="PROSITE-ProRule" id="PRU00221"/>
    </source>
</evidence>
<dbReference type="PANTHER" id="PTHR44090">
    <property type="entry name" value="WD REPEAT-CONTAINING PROTEIN 61"/>
    <property type="match status" value="1"/>
</dbReference>
<dbReference type="Proteomes" id="UP001152885">
    <property type="component" value="Unassembled WGS sequence"/>
</dbReference>
<keyword evidence="1 3" id="KW-0853">WD repeat</keyword>
<proteinExistence type="predicted"/>
<name>A0A9W4U2D1_9ASCO</name>
<accession>A0A9W4U2D1</accession>
<dbReference type="PROSITE" id="PS00678">
    <property type="entry name" value="WD_REPEATS_1"/>
    <property type="match status" value="1"/>
</dbReference>
<reference evidence="4" key="1">
    <citation type="submission" date="2022-12" db="EMBL/GenBank/DDBJ databases">
        <authorList>
            <person name="Brejova B."/>
        </authorList>
    </citation>
    <scope>NUCLEOTIDE SEQUENCE</scope>
</reference>
<dbReference type="PROSITE" id="PS50294">
    <property type="entry name" value="WD_REPEATS_REGION"/>
    <property type="match status" value="1"/>
</dbReference>
<dbReference type="InterPro" id="IPR019775">
    <property type="entry name" value="WD40_repeat_CS"/>
</dbReference>
<dbReference type="EMBL" id="CANTUO010000007">
    <property type="protein sequence ID" value="CAI5760744.1"/>
    <property type="molecule type" value="Genomic_DNA"/>
</dbReference>
<dbReference type="OrthoDB" id="10251741at2759"/>
<keyword evidence="2" id="KW-0677">Repeat</keyword>
<evidence type="ECO:0000256" key="1">
    <source>
        <dbReference type="ARBA" id="ARBA00022574"/>
    </source>
</evidence>
<dbReference type="Pfam" id="PF00400">
    <property type="entry name" value="WD40"/>
    <property type="match status" value="1"/>
</dbReference>
<dbReference type="InterPro" id="IPR051510">
    <property type="entry name" value="SKI8"/>
</dbReference>
<evidence type="ECO:0000313" key="5">
    <source>
        <dbReference type="Proteomes" id="UP001152885"/>
    </source>
</evidence>
<dbReference type="GO" id="GO:0032991">
    <property type="term" value="C:protein-containing complex"/>
    <property type="evidence" value="ECO:0007669"/>
    <property type="project" value="UniProtKB-ARBA"/>
</dbReference>
<dbReference type="Gene3D" id="2.130.10.10">
    <property type="entry name" value="YVTN repeat-like/Quinoprotein amine dehydrogenase"/>
    <property type="match status" value="1"/>
</dbReference>
<dbReference type="SUPFAM" id="SSF50978">
    <property type="entry name" value="WD40 repeat-like"/>
    <property type="match status" value="1"/>
</dbReference>
<keyword evidence="5" id="KW-1185">Reference proteome</keyword>
<gene>
    <name evidence="4" type="ORF">CANVERA_P5252</name>
</gene>
<dbReference type="GO" id="GO:0005634">
    <property type="term" value="C:nucleus"/>
    <property type="evidence" value="ECO:0007669"/>
    <property type="project" value="TreeGrafter"/>
</dbReference>
<protein>
    <recommendedName>
        <fullName evidence="6">Antiviral protein SKI8</fullName>
    </recommendedName>
</protein>
<sequence>MGKQYITTVSCSNAHQSDILGVNITSKYSITISSDGTAKFWDNKQDEIHQPKDYVKSIYLDKSGIHSFDIYENILPNTSYKLTLIAFATFNGKLYFKWYKNDDIDTIKDIPNSYQKYWIPKFYKDPNNKQDYLIISKVNGIVDIFKIEFDLDNDLDNDNDNDNDSIKFETYGSLKSGNSSFPMSLAVCPTIPRCAVGYINGEVLLFDFINLKTIYTFRSTDLIVSKGQSSSIPRVLEFSPGGTLLAVARDNQAAGSINLYDVEHGENVGALTTPSHSAKSIVGGFAHQGWILGLSFNEDGKNLVSCGFDKCLRVWNLTTGEREATINLSITDLDDNEKNEQDESIASGVKFIKKGYRGGLGGDNNEGLCVVSFDRGIRWYREAGGI</sequence>
<feature type="repeat" description="WD" evidence="3">
    <location>
        <begin position="284"/>
        <end position="325"/>
    </location>
</feature>
<comment type="caution">
    <text evidence="4">The sequence shown here is derived from an EMBL/GenBank/DDBJ whole genome shotgun (WGS) entry which is preliminary data.</text>
</comment>
<dbReference type="AlphaFoldDB" id="A0A9W4U2D1"/>
<evidence type="ECO:0008006" key="6">
    <source>
        <dbReference type="Google" id="ProtNLM"/>
    </source>
</evidence>
<dbReference type="PROSITE" id="PS50082">
    <property type="entry name" value="WD_REPEATS_2"/>
    <property type="match status" value="1"/>
</dbReference>
<dbReference type="PANTHER" id="PTHR44090:SF1">
    <property type="entry name" value="SUPERKILLER COMPLEX PROTEIN 8"/>
    <property type="match status" value="1"/>
</dbReference>
<dbReference type="InterPro" id="IPR001680">
    <property type="entry name" value="WD40_rpt"/>
</dbReference>